<accession>A0A1W1ECK2</accession>
<proteinExistence type="predicted"/>
<organism evidence="2">
    <name type="scientific">hydrothermal vent metagenome</name>
    <dbReference type="NCBI Taxonomy" id="652676"/>
    <lineage>
        <taxon>unclassified sequences</taxon>
        <taxon>metagenomes</taxon>
        <taxon>ecological metagenomes</taxon>
    </lineage>
</organism>
<name>A0A1W1ECK2_9ZZZZ</name>
<dbReference type="AlphaFoldDB" id="A0A1W1ECK2"/>
<gene>
    <name evidence="2" type="ORF">MNB_SV-5-1688</name>
</gene>
<evidence type="ECO:0000313" key="2">
    <source>
        <dbReference type="EMBL" id="SFZ97753.1"/>
    </source>
</evidence>
<sequence length="129" mass="14016">MNYKKIADIIGMVDEYALPLAEQGVKMTKTPDDDLVVAFFTGGLPALQKKIEETMPNNKKIANIINLVVTYILPLAKEGVKMTKTPDDDLAVSLLEGGLPALQKKLLDLASQPTQTQTTPKPTVTTTHP</sequence>
<reference evidence="2" key="1">
    <citation type="submission" date="2016-10" db="EMBL/GenBank/DDBJ databases">
        <authorList>
            <person name="de Groot N.N."/>
        </authorList>
    </citation>
    <scope>NUCLEOTIDE SEQUENCE</scope>
</reference>
<feature type="compositionally biased region" description="Low complexity" evidence="1">
    <location>
        <begin position="112"/>
        <end position="129"/>
    </location>
</feature>
<dbReference type="EMBL" id="FPKX01000019">
    <property type="protein sequence ID" value="SFZ97753.1"/>
    <property type="molecule type" value="Genomic_DNA"/>
</dbReference>
<evidence type="ECO:0000256" key="1">
    <source>
        <dbReference type="SAM" id="MobiDB-lite"/>
    </source>
</evidence>
<protein>
    <submittedName>
        <fullName evidence="2">Uncharacterized protein</fullName>
    </submittedName>
</protein>
<feature type="region of interest" description="Disordered" evidence="1">
    <location>
        <begin position="107"/>
        <end position="129"/>
    </location>
</feature>